<feature type="transmembrane region" description="Helical" evidence="2">
    <location>
        <begin position="30"/>
        <end position="52"/>
    </location>
</feature>
<feature type="region of interest" description="Disordered" evidence="1">
    <location>
        <begin position="1"/>
        <end position="24"/>
    </location>
</feature>
<reference evidence="3" key="2">
    <citation type="submission" date="2020-09" db="EMBL/GenBank/DDBJ databases">
        <authorList>
            <person name="Sun Q."/>
            <person name="Zhou Y."/>
        </authorList>
    </citation>
    <scope>NUCLEOTIDE SEQUENCE</scope>
    <source>
        <strain evidence="3">CGMCC 4.5737</strain>
    </source>
</reference>
<keyword evidence="2" id="KW-0812">Transmembrane</keyword>
<reference evidence="3" key="1">
    <citation type="journal article" date="2014" name="Int. J. Syst. Evol. Microbiol.">
        <title>Complete genome sequence of Corynebacterium casei LMG S-19264T (=DSM 44701T), isolated from a smear-ripened cheese.</title>
        <authorList>
            <consortium name="US DOE Joint Genome Institute (JGI-PGF)"/>
            <person name="Walter F."/>
            <person name="Albersmeier A."/>
            <person name="Kalinowski J."/>
            <person name="Ruckert C."/>
        </authorList>
    </citation>
    <scope>NUCLEOTIDE SEQUENCE</scope>
    <source>
        <strain evidence="3">CGMCC 4.5737</strain>
    </source>
</reference>
<proteinExistence type="predicted"/>
<dbReference type="RefSeq" id="WP_189054682.1">
    <property type="nucleotide sequence ID" value="NZ_BMMK01000003.1"/>
</dbReference>
<name>A0A8J3FTP0_9PSEU</name>
<evidence type="ECO:0000313" key="3">
    <source>
        <dbReference type="EMBL" id="GGM42435.1"/>
    </source>
</evidence>
<keyword evidence="2" id="KW-1133">Transmembrane helix</keyword>
<evidence type="ECO:0000256" key="1">
    <source>
        <dbReference type="SAM" id="MobiDB-lite"/>
    </source>
</evidence>
<feature type="transmembrane region" description="Helical" evidence="2">
    <location>
        <begin position="89"/>
        <end position="109"/>
    </location>
</feature>
<gene>
    <name evidence="3" type="ORF">GCM10012275_11780</name>
</gene>
<evidence type="ECO:0000256" key="2">
    <source>
        <dbReference type="SAM" id="Phobius"/>
    </source>
</evidence>
<comment type="caution">
    <text evidence="3">The sequence shown here is derived from an EMBL/GenBank/DDBJ whole genome shotgun (WGS) entry which is preliminary data.</text>
</comment>
<organism evidence="3 4">
    <name type="scientific">Longimycelium tulufanense</name>
    <dbReference type="NCBI Taxonomy" id="907463"/>
    <lineage>
        <taxon>Bacteria</taxon>
        <taxon>Bacillati</taxon>
        <taxon>Actinomycetota</taxon>
        <taxon>Actinomycetes</taxon>
        <taxon>Pseudonocardiales</taxon>
        <taxon>Pseudonocardiaceae</taxon>
        <taxon>Longimycelium</taxon>
    </lineage>
</organism>
<sequence length="111" mass="12004">MHGTTTVDEPKAEPQPRPDRPRRGRWLRGLTGSLALGLGVLATFLVAAQFYAIHNGSIGPGWEVVFGHLAGATVAVVAQRVFDRRRGAFGWLGALVVVAITAAVLWLGWYR</sequence>
<keyword evidence="2" id="KW-0472">Membrane</keyword>
<keyword evidence="4" id="KW-1185">Reference proteome</keyword>
<evidence type="ECO:0000313" key="4">
    <source>
        <dbReference type="Proteomes" id="UP000637578"/>
    </source>
</evidence>
<dbReference type="AlphaFoldDB" id="A0A8J3FTP0"/>
<feature type="compositionally biased region" description="Basic and acidic residues" evidence="1">
    <location>
        <begin position="8"/>
        <end position="21"/>
    </location>
</feature>
<dbReference type="Proteomes" id="UP000637578">
    <property type="component" value="Unassembled WGS sequence"/>
</dbReference>
<protein>
    <submittedName>
        <fullName evidence="3">Uncharacterized protein</fullName>
    </submittedName>
</protein>
<dbReference type="EMBL" id="BMMK01000003">
    <property type="protein sequence ID" value="GGM42435.1"/>
    <property type="molecule type" value="Genomic_DNA"/>
</dbReference>
<feature type="transmembrane region" description="Helical" evidence="2">
    <location>
        <begin position="64"/>
        <end position="82"/>
    </location>
</feature>
<accession>A0A8J3FTP0</accession>